<dbReference type="EMBL" id="CP097649">
    <property type="protein sequence ID" value="URI16675.1"/>
    <property type="molecule type" value="Genomic_DNA"/>
</dbReference>
<dbReference type="RefSeq" id="WP_250202494.1">
    <property type="nucleotide sequence ID" value="NZ_CP097649.1"/>
</dbReference>
<keyword evidence="1" id="KW-0812">Transmembrane</keyword>
<feature type="transmembrane region" description="Helical" evidence="1">
    <location>
        <begin position="26"/>
        <end position="44"/>
    </location>
</feature>
<proteinExistence type="predicted"/>
<keyword evidence="1" id="KW-1133">Transmembrane helix</keyword>
<keyword evidence="3" id="KW-1185">Reference proteome</keyword>
<reference evidence="2" key="1">
    <citation type="submission" date="2022-05" db="EMBL/GenBank/DDBJ databases">
        <title>Brevundimonas albigilva TT17 genome sequence.</title>
        <authorList>
            <person name="Lee K."/>
            <person name="Son H."/>
        </authorList>
    </citation>
    <scope>NUCLEOTIDE SEQUENCE</scope>
    <source>
        <strain evidence="2">TT17</strain>
    </source>
</reference>
<feature type="transmembrane region" description="Helical" evidence="1">
    <location>
        <begin position="56"/>
        <end position="76"/>
    </location>
</feature>
<gene>
    <name evidence="2" type="ORF">M8231_06830</name>
</gene>
<accession>A0ABY4SVE6</accession>
<protein>
    <submittedName>
        <fullName evidence="2">Uncharacterized protein</fullName>
    </submittedName>
</protein>
<dbReference type="Proteomes" id="UP001055429">
    <property type="component" value="Chromosome"/>
</dbReference>
<evidence type="ECO:0000256" key="1">
    <source>
        <dbReference type="SAM" id="Phobius"/>
    </source>
</evidence>
<evidence type="ECO:0000313" key="3">
    <source>
        <dbReference type="Proteomes" id="UP001055429"/>
    </source>
</evidence>
<keyword evidence="1" id="KW-0472">Membrane</keyword>
<sequence>MSRPDLNTEEGRAAYRRELRRVAWPIRWGGLGLIVLAAAVILAARQNLFGMGEAAVTVAYGLLAAGWALWIAAVFIRTRHHKRRLAEGL</sequence>
<name>A0ABY4SVE6_9CAUL</name>
<organism evidence="2 3">
    <name type="scientific">Brevundimonas albigilva</name>
    <dbReference type="NCBI Taxonomy" id="1312364"/>
    <lineage>
        <taxon>Bacteria</taxon>
        <taxon>Pseudomonadati</taxon>
        <taxon>Pseudomonadota</taxon>
        <taxon>Alphaproteobacteria</taxon>
        <taxon>Caulobacterales</taxon>
        <taxon>Caulobacteraceae</taxon>
        <taxon>Brevundimonas</taxon>
    </lineage>
</organism>
<evidence type="ECO:0000313" key="2">
    <source>
        <dbReference type="EMBL" id="URI16675.1"/>
    </source>
</evidence>